<dbReference type="AlphaFoldDB" id="A0ABD4KCJ2"/>
<feature type="domain" description="Anti-CBASS protein Acb1-like N-terminal" evidence="2">
    <location>
        <begin position="57"/>
        <end position="424"/>
    </location>
</feature>
<proteinExistence type="predicted"/>
<feature type="compositionally biased region" description="Basic and acidic residues" evidence="1">
    <location>
        <begin position="442"/>
        <end position="453"/>
    </location>
</feature>
<evidence type="ECO:0000313" key="3">
    <source>
        <dbReference type="EMBL" id="MBF4179329.1"/>
    </source>
</evidence>
<dbReference type="Pfam" id="PF06381">
    <property type="entry name" value="Phage_portal_3"/>
    <property type="match status" value="1"/>
</dbReference>
<name>A0ABD4KCJ2_9ENTR</name>
<feature type="compositionally biased region" description="Polar residues" evidence="1">
    <location>
        <begin position="474"/>
        <end position="489"/>
    </location>
</feature>
<protein>
    <submittedName>
        <fullName evidence="3">DUF1073 domain-containing protein</fullName>
    </submittedName>
</protein>
<organism evidence="3 4">
    <name type="scientific">Lelliottia nimipressuralis</name>
    <dbReference type="NCBI Taxonomy" id="69220"/>
    <lineage>
        <taxon>Bacteria</taxon>
        <taxon>Pseudomonadati</taxon>
        <taxon>Pseudomonadota</taxon>
        <taxon>Gammaproteobacteria</taxon>
        <taxon>Enterobacterales</taxon>
        <taxon>Enterobacteriaceae</taxon>
        <taxon>Lelliottia</taxon>
    </lineage>
</organism>
<evidence type="ECO:0000259" key="2">
    <source>
        <dbReference type="Pfam" id="PF06381"/>
    </source>
</evidence>
<dbReference type="InterPro" id="IPR024459">
    <property type="entry name" value="Acb1-like_N"/>
</dbReference>
<dbReference type="RefSeq" id="WP_194513813.1">
    <property type="nucleotide sequence ID" value="NZ_JADIXP010000010.1"/>
</dbReference>
<dbReference type="Proteomes" id="UP000628560">
    <property type="component" value="Unassembled WGS sequence"/>
</dbReference>
<feature type="region of interest" description="Disordered" evidence="1">
    <location>
        <begin position="442"/>
        <end position="489"/>
    </location>
</feature>
<evidence type="ECO:0000256" key="1">
    <source>
        <dbReference type="SAM" id="MobiDB-lite"/>
    </source>
</evidence>
<sequence>MSEQNSEVQFLVNALADQIAVGRQRMLYAVQPGNTKRTQLWDEFGYPNSLEFDRYYRVYERNAVAFAAVHKLLDSCWVDNPTIIDGDDAKESTQTTPWEKSVTKLMKKYWAKIKDADRRNLVGRYSALLIQFRDGREWNEPVNRVVVKTLKERAIVKLIPAWESQIKPGNFDTDTLSETYGQPVSYNFNEQPVGDDGTYGPVRGVTVHPERIIILCEGSEDENMLSGVPFLRAGYNKLLDLEKISGGSAEGFLKNASRQLGIAFDKETDMASLKKSAIDAGFKDLGEALNDKVSKMNRGTDTALVMQAGTPSVLSVAPADPKPSWEVTANEFSASIQSPFTMQFGQQTGRLASDEDKTEWAKRCNGRRWGFQSTVVVNVLERFWTVGAIDPPPSGEVTLAWSDLLAPSEKEKIANMQAMADVAQKTQQAYGTPAVEANEIRAVGELEPIKEPKQPTGADESAKNIDPLTGEPIEQSTEAGKSDNSAQQS</sequence>
<dbReference type="EMBL" id="JADIXP010000010">
    <property type="protein sequence ID" value="MBF4179329.1"/>
    <property type="molecule type" value="Genomic_DNA"/>
</dbReference>
<reference evidence="3 4" key="1">
    <citation type="submission" date="2020-11" db="EMBL/GenBank/DDBJ databases">
        <title>Identification of Lelliottia nimipressuralis from Wound Infection by Whole Genome-Based Bacterial Identification.</title>
        <authorList>
            <person name="Navarathna D.H."/>
            <person name="Choi H."/>
            <person name="Jinadatha C."/>
            <person name="Chatterjee P."/>
            <person name="Hwang M."/>
        </authorList>
    </citation>
    <scope>NUCLEOTIDE SEQUENCE [LARGE SCALE GENOMIC DNA]</scope>
    <source>
        <strain evidence="3 4">DN2020</strain>
    </source>
</reference>
<gene>
    <name evidence="3" type="ORF">ISP11_15765</name>
</gene>
<evidence type="ECO:0000313" key="4">
    <source>
        <dbReference type="Proteomes" id="UP000628560"/>
    </source>
</evidence>
<comment type="caution">
    <text evidence="3">The sequence shown here is derived from an EMBL/GenBank/DDBJ whole genome shotgun (WGS) entry which is preliminary data.</text>
</comment>
<accession>A0ABD4KCJ2</accession>